<evidence type="ECO:0000313" key="1">
    <source>
        <dbReference type="EMBL" id="GAW25429.1"/>
    </source>
</evidence>
<name>A0A1S8A5W7_ROSNE</name>
<gene>
    <name evidence="1" type="ORF">SAMD00023353_0602060</name>
</gene>
<organism evidence="1">
    <name type="scientific">Rosellinia necatrix</name>
    <name type="common">White root-rot fungus</name>
    <dbReference type="NCBI Taxonomy" id="77044"/>
    <lineage>
        <taxon>Eukaryota</taxon>
        <taxon>Fungi</taxon>
        <taxon>Dikarya</taxon>
        <taxon>Ascomycota</taxon>
        <taxon>Pezizomycotina</taxon>
        <taxon>Sordariomycetes</taxon>
        <taxon>Xylariomycetidae</taxon>
        <taxon>Xylariales</taxon>
        <taxon>Xylariaceae</taxon>
        <taxon>Rosellinia</taxon>
    </lineage>
</organism>
<proteinExistence type="predicted"/>
<accession>A0A1S8A5W7</accession>
<keyword evidence="2" id="KW-1185">Reference proteome</keyword>
<evidence type="ECO:0000313" key="2">
    <source>
        <dbReference type="Proteomes" id="UP000054516"/>
    </source>
</evidence>
<dbReference type="Proteomes" id="UP000054516">
    <property type="component" value="Unassembled WGS sequence"/>
</dbReference>
<reference evidence="1" key="1">
    <citation type="submission" date="2016-03" db="EMBL/GenBank/DDBJ databases">
        <title>Draft genome sequence of Rosellinia necatrix.</title>
        <authorList>
            <person name="Kanematsu S."/>
        </authorList>
    </citation>
    <scope>NUCLEOTIDE SEQUENCE [LARGE SCALE GENOMIC DNA]</scope>
    <source>
        <strain evidence="1">W97</strain>
    </source>
</reference>
<sequence length="86" mass="9699">MASIYSNGYLIIAATHSADSRQGLLLRTDEFKVSGKTPGGEDYCLFFRERIDHQLELINGPELSVKNDPETEGYPTRIHYPLLTRA</sequence>
<protein>
    <submittedName>
        <fullName evidence="1">Putative het domain-containing protein</fullName>
    </submittedName>
</protein>
<dbReference type="AlphaFoldDB" id="A0A1S8A5W7"/>
<dbReference type="EMBL" id="DF977451">
    <property type="protein sequence ID" value="GAW25429.1"/>
    <property type="molecule type" value="Genomic_DNA"/>
</dbReference>